<dbReference type="AlphaFoldDB" id="A0A2Z4FIZ5"/>
<dbReference type="Proteomes" id="UP000249799">
    <property type="component" value="Chromosome"/>
</dbReference>
<accession>A0A2Z4FIZ5</accession>
<dbReference type="KEGG" id="bsed:DN745_04400"/>
<evidence type="ECO:0000256" key="1">
    <source>
        <dbReference type="SAM" id="MobiDB-lite"/>
    </source>
</evidence>
<dbReference type="OrthoDB" id="5491728at2"/>
<protein>
    <submittedName>
        <fullName evidence="2">Uncharacterized protein</fullName>
    </submittedName>
</protein>
<sequence length="312" mass="34989">MSEERPLDALLPELNKSRRQKSEPIDASAVHPRVLEVTLEDSWEWTLGAWSDPGARALDKLLRELIQVTVLAELSKSPDNKTAARNFEKMRLLVFAPMSAESQKVIEEIGFSKIDFAPDQYAERINAWRDEARAAGLTPSPRPSAVYVMDISRVDPVIANNLLTIQAEMTKKLAGEFWGQTPGGPSRLMATYLRQYLNASVTPNRKGLHELELFIVQDKQNCLRWIDPSIFQALCDFIGVILRAVHDLDVQWGVCTPDSSGFASPPVFRVKRKDGYKIVPVSLHLLNWCVMPRGEEAPSLAESVDALARELK</sequence>
<feature type="region of interest" description="Disordered" evidence="1">
    <location>
        <begin position="1"/>
        <end position="25"/>
    </location>
</feature>
<keyword evidence="3" id="KW-1185">Reference proteome</keyword>
<evidence type="ECO:0000313" key="3">
    <source>
        <dbReference type="Proteomes" id="UP000249799"/>
    </source>
</evidence>
<evidence type="ECO:0000313" key="2">
    <source>
        <dbReference type="EMBL" id="AWV88616.1"/>
    </source>
</evidence>
<gene>
    <name evidence="2" type="ORF">DN745_04400</name>
</gene>
<dbReference type="EMBL" id="CP030032">
    <property type="protein sequence ID" value="AWV88616.1"/>
    <property type="molecule type" value="Genomic_DNA"/>
</dbReference>
<organism evidence="2 3">
    <name type="scientific">Bradymonas sediminis</name>
    <dbReference type="NCBI Taxonomy" id="1548548"/>
    <lineage>
        <taxon>Bacteria</taxon>
        <taxon>Deltaproteobacteria</taxon>
        <taxon>Bradymonadales</taxon>
        <taxon>Bradymonadaceae</taxon>
        <taxon>Bradymonas</taxon>
    </lineage>
</organism>
<name>A0A2Z4FIZ5_9DELT</name>
<proteinExistence type="predicted"/>
<reference evidence="2 3" key="1">
    <citation type="submission" date="2018-06" db="EMBL/GenBank/DDBJ databases">
        <title>Lujinxingia sediminis gen. nov. sp. nov., a new facultative anaerobic member of the class Deltaproteobacteria, and proposal of Lujinxingaceae fam. nov.</title>
        <authorList>
            <person name="Guo L.-Y."/>
            <person name="Li C.-M."/>
            <person name="Wang S."/>
            <person name="Du Z.-J."/>
        </authorList>
    </citation>
    <scope>NUCLEOTIDE SEQUENCE [LARGE SCALE GENOMIC DNA]</scope>
    <source>
        <strain evidence="2 3">FA350</strain>
    </source>
</reference>